<name>A0A1G4SA50_9HYPH</name>
<feature type="region of interest" description="Disordered" evidence="1">
    <location>
        <begin position="1"/>
        <end position="23"/>
    </location>
</feature>
<accession>A0A1G4SA50</accession>
<dbReference type="Proteomes" id="UP000199542">
    <property type="component" value="Unassembled WGS sequence"/>
</dbReference>
<dbReference type="EMBL" id="FMTM01000005">
    <property type="protein sequence ID" value="SCW66083.1"/>
    <property type="molecule type" value="Genomic_DNA"/>
</dbReference>
<evidence type="ECO:0000256" key="1">
    <source>
        <dbReference type="SAM" id="MobiDB-lite"/>
    </source>
</evidence>
<evidence type="ECO:0000313" key="3">
    <source>
        <dbReference type="Proteomes" id="UP000199542"/>
    </source>
</evidence>
<protein>
    <submittedName>
        <fullName evidence="2">Uncharacterized protein</fullName>
    </submittedName>
</protein>
<proteinExistence type="predicted"/>
<reference evidence="2 3" key="1">
    <citation type="submission" date="2016-10" db="EMBL/GenBank/DDBJ databases">
        <authorList>
            <person name="de Groot N.N."/>
        </authorList>
    </citation>
    <scope>NUCLEOTIDE SEQUENCE [LARGE SCALE GENOMIC DNA]</scope>
    <source>
        <strain evidence="2 3">CGMCC 1.3401</strain>
    </source>
</reference>
<dbReference type="AlphaFoldDB" id="A0A1G4SA50"/>
<sequence>MPDKAGCDASGMHQRSNAVGRRKEAVHMVSSTPPYPIRFVGVVRWLKADVKITVPRWLLISIRDQEQLVSRHQVMVSRMKYDSESIGALSHLRFGYGLAVSTEVFTVAAPRRVWPSAAGLVGIALCEKNRRYNCEGHHRRC</sequence>
<gene>
    <name evidence="2" type="ORF">SAMN02927900_03540</name>
</gene>
<organism evidence="2 3">
    <name type="scientific">Rhizobium mongolense subsp. loessense</name>
    <dbReference type="NCBI Taxonomy" id="158890"/>
    <lineage>
        <taxon>Bacteria</taxon>
        <taxon>Pseudomonadati</taxon>
        <taxon>Pseudomonadota</taxon>
        <taxon>Alphaproteobacteria</taxon>
        <taxon>Hyphomicrobiales</taxon>
        <taxon>Rhizobiaceae</taxon>
        <taxon>Rhizobium/Agrobacterium group</taxon>
        <taxon>Rhizobium</taxon>
    </lineage>
</organism>
<evidence type="ECO:0000313" key="2">
    <source>
        <dbReference type="EMBL" id="SCW66083.1"/>
    </source>
</evidence>